<dbReference type="GO" id="GO:0008270">
    <property type="term" value="F:zinc ion binding"/>
    <property type="evidence" value="ECO:0007669"/>
    <property type="project" value="InterPro"/>
</dbReference>
<name>A0AAV5QQD2_9ASCO</name>
<evidence type="ECO:0000256" key="6">
    <source>
        <dbReference type="SAM" id="Phobius"/>
    </source>
</evidence>
<dbReference type="GO" id="GO:0000981">
    <property type="term" value="F:DNA-binding transcription factor activity, RNA polymerase II-specific"/>
    <property type="evidence" value="ECO:0007669"/>
    <property type="project" value="InterPro"/>
</dbReference>
<dbReference type="Gene3D" id="4.10.240.10">
    <property type="entry name" value="Zn(2)-C6 fungal-type DNA-binding domain"/>
    <property type="match status" value="1"/>
</dbReference>
<keyword evidence="6" id="KW-0812">Transmembrane</keyword>
<keyword evidence="9" id="KW-1185">Reference proteome</keyword>
<keyword evidence="4" id="KW-0539">Nucleus</keyword>
<dbReference type="GO" id="GO:0045944">
    <property type="term" value="P:positive regulation of transcription by RNA polymerase II"/>
    <property type="evidence" value="ECO:0007669"/>
    <property type="project" value="TreeGrafter"/>
</dbReference>
<dbReference type="InterPro" id="IPR001138">
    <property type="entry name" value="Zn2Cys6_DnaBD"/>
</dbReference>
<evidence type="ECO:0000256" key="1">
    <source>
        <dbReference type="ARBA" id="ARBA00023015"/>
    </source>
</evidence>
<feature type="region of interest" description="Disordered" evidence="5">
    <location>
        <begin position="912"/>
        <end position="940"/>
    </location>
</feature>
<dbReference type="GeneID" id="90075125"/>
<dbReference type="GO" id="GO:0005634">
    <property type="term" value="C:nucleus"/>
    <property type="evidence" value="ECO:0007669"/>
    <property type="project" value="TreeGrafter"/>
</dbReference>
<feature type="compositionally biased region" description="Polar residues" evidence="5">
    <location>
        <begin position="920"/>
        <end position="930"/>
    </location>
</feature>
<sequence>METKRKRNRIPQSCSLCRSRKKKCDKRRPVCTYCLQHGYSSRCHYESEGQYNTISPPYPDLSETSSSGMSQIRSQVSHLKDHIHRLELLLEQKSPPEFDNKSTSCLPSSAKHDRFGQNFEYSGYEIPNAMIDGEARYDFFTGKVFISVGSNSLISHKPLHRAALFANDQFYVSSACHINGFYKHLKQFSKENTLNKDLTILISPLPEKLNEKFKSGKFRFIINMALSKTSALLEYNLKILTSLNMARQNINYFPSYRETFSNENSRASLIQDIERLLPEKPAHLRYLWNIFERYVHPFIPILDLHCFKRDIELIVVGLYIGQERSDFGASHFSETRRCNISLTSFIDFGVLASFLIILRISYCVLKSNFQVATPSNPIELEMVNIDNLQYIGNDYITLASICLSQAKYLTKSSITSMNANILVAYYFGMAEEHGSLYETERVNLLSTIHGLSKSIGLGRDWSNMSFGESGTQPGVDFQHREKLVYISRRTFHSIMRLNVEEFVLSGVASNIGLNRGTLVDLPIRPKYSDSENDIKFINELSVAEELQFDLLVDFDYVKQDEIHRLLLKFETLIHDNNSVNLTEVSSLYNIYKNYISSEFGDPCEYFKDWENFTSFFCARSDSSSWIIKLESSYLIVLNKILQLRRFLTIIIIQVKLIIILINYYEEKQNQQLYSYCLKELFKLSRTSTNIFARDFSIQNDVFLDIESDENFKNFNYRILPLLGRLIILVLSVFGSLIFRSLVSIFLLKYQITQISKNVDPAMNGLSESLVYKLGYLMEFKNTLMKNFEVLNKAYFQKSVRLYYGDTKVNLSFMLAFDEFRRLNNLQEKNDDITGAELFGFIFDIRNDQESGKPNDYTKNMPDLVGDNEGFLRNYRASIGFKFEPRPIPNKCLLLEVHSFQFKEYLEILSHDDESHENNKSKGPTSSNMDSSETRASHSENSCGFIDRLLNSVRGNDIYETMDELTRPEITMNGEPKEYRHKP</sequence>
<gene>
    <name evidence="8" type="ORF">DASC09_044750</name>
</gene>
<dbReference type="RefSeq" id="XP_064854146.1">
    <property type="nucleotide sequence ID" value="XM_064998074.1"/>
</dbReference>
<dbReference type="PANTHER" id="PTHR31069">
    <property type="entry name" value="OLEATE-ACTIVATED TRANSCRIPTION FACTOR 1-RELATED"/>
    <property type="match status" value="1"/>
</dbReference>
<evidence type="ECO:0000256" key="4">
    <source>
        <dbReference type="ARBA" id="ARBA00023242"/>
    </source>
</evidence>
<proteinExistence type="predicted"/>
<feature type="transmembrane region" description="Helical" evidence="6">
    <location>
        <begin position="646"/>
        <end position="664"/>
    </location>
</feature>
<dbReference type="InterPro" id="IPR036864">
    <property type="entry name" value="Zn2-C6_fun-type_DNA-bd_sf"/>
</dbReference>
<evidence type="ECO:0000256" key="2">
    <source>
        <dbReference type="ARBA" id="ARBA00023125"/>
    </source>
</evidence>
<dbReference type="SUPFAM" id="SSF57701">
    <property type="entry name" value="Zn2/Cys6 DNA-binding domain"/>
    <property type="match status" value="1"/>
</dbReference>
<feature type="transmembrane region" description="Helical" evidence="6">
    <location>
        <begin position="721"/>
        <end position="747"/>
    </location>
</feature>
<dbReference type="Pfam" id="PF00172">
    <property type="entry name" value="Zn_clus"/>
    <property type="match status" value="1"/>
</dbReference>
<accession>A0AAV5QQD2</accession>
<dbReference type="CDD" id="cd00067">
    <property type="entry name" value="GAL4"/>
    <property type="match status" value="1"/>
</dbReference>
<evidence type="ECO:0000259" key="7">
    <source>
        <dbReference type="PROSITE" id="PS50048"/>
    </source>
</evidence>
<dbReference type="PROSITE" id="PS00463">
    <property type="entry name" value="ZN2_CY6_FUNGAL_1"/>
    <property type="match status" value="1"/>
</dbReference>
<dbReference type="EMBL" id="BTFZ01000011">
    <property type="protein sequence ID" value="GMM37150.1"/>
    <property type="molecule type" value="Genomic_DNA"/>
</dbReference>
<dbReference type="PROSITE" id="PS50048">
    <property type="entry name" value="ZN2_CY6_FUNGAL_2"/>
    <property type="match status" value="1"/>
</dbReference>
<keyword evidence="6" id="KW-1133">Transmembrane helix</keyword>
<protein>
    <submittedName>
        <fullName evidence="8">Oleate-activated transcription factor</fullName>
    </submittedName>
</protein>
<dbReference type="InterPro" id="IPR050675">
    <property type="entry name" value="OAF3"/>
</dbReference>
<evidence type="ECO:0000313" key="8">
    <source>
        <dbReference type="EMBL" id="GMM37150.1"/>
    </source>
</evidence>
<organism evidence="8 9">
    <name type="scientific">Saccharomycopsis crataegensis</name>
    <dbReference type="NCBI Taxonomy" id="43959"/>
    <lineage>
        <taxon>Eukaryota</taxon>
        <taxon>Fungi</taxon>
        <taxon>Dikarya</taxon>
        <taxon>Ascomycota</taxon>
        <taxon>Saccharomycotina</taxon>
        <taxon>Saccharomycetes</taxon>
        <taxon>Saccharomycopsidaceae</taxon>
        <taxon>Saccharomycopsis</taxon>
    </lineage>
</organism>
<evidence type="ECO:0000313" key="9">
    <source>
        <dbReference type="Proteomes" id="UP001360560"/>
    </source>
</evidence>
<keyword evidence="2" id="KW-0238">DNA-binding</keyword>
<feature type="domain" description="Zn(2)-C6 fungal-type" evidence="7">
    <location>
        <begin position="13"/>
        <end position="45"/>
    </location>
</feature>
<dbReference type="AlphaFoldDB" id="A0AAV5QQD2"/>
<keyword evidence="3" id="KW-0804">Transcription</keyword>
<dbReference type="PANTHER" id="PTHR31069:SF12">
    <property type="entry name" value="TRANSCRIPTION FACTOR DOMAIN-CONTAINING PROTEIN"/>
    <property type="match status" value="1"/>
</dbReference>
<dbReference type="CDD" id="cd12148">
    <property type="entry name" value="fungal_TF_MHR"/>
    <property type="match status" value="1"/>
</dbReference>
<keyword evidence="6" id="KW-0472">Membrane</keyword>
<evidence type="ECO:0000256" key="3">
    <source>
        <dbReference type="ARBA" id="ARBA00023163"/>
    </source>
</evidence>
<evidence type="ECO:0000256" key="5">
    <source>
        <dbReference type="SAM" id="MobiDB-lite"/>
    </source>
</evidence>
<dbReference type="Proteomes" id="UP001360560">
    <property type="component" value="Unassembled WGS sequence"/>
</dbReference>
<dbReference type="GO" id="GO:0000978">
    <property type="term" value="F:RNA polymerase II cis-regulatory region sequence-specific DNA binding"/>
    <property type="evidence" value="ECO:0007669"/>
    <property type="project" value="TreeGrafter"/>
</dbReference>
<keyword evidence="1" id="KW-0805">Transcription regulation</keyword>
<dbReference type="SMART" id="SM00066">
    <property type="entry name" value="GAL4"/>
    <property type="match status" value="1"/>
</dbReference>
<comment type="caution">
    <text evidence="8">The sequence shown here is derived from an EMBL/GenBank/DDBJ whole genome shotgun (WGS) entry which is preliminary data.</text>
</comment>
<reference evidence="8 9" key="1">
    <citation type="journal article" date="2023" name="Elife">
        <title>Identification of key yeast species and microbe-microbe interactions impacting larval growth of Drosophila in the wild.</title>
        <authorList>
            <person name="Mure A."/>
            <person name="Sugiura Y."/>
            <person name="Maeda R."/>
            <person name="Honda K."/>
            <person name="Sakurai N."/>
            <person name="Takahashi Y."/>
            <person name="Watada M."/>
            <person name="Katoh T."/>
            <person name="Gotoh A."/>
            <person name="Gotoh Y."/>
            <person name="Taniguchi I."/>
            <person name="Nakamura K."/>
            <person name="Hayashi T."/>
            <person name="Katayama T."/>
            <person name="Uemura T."/>
            <person name="Hattori Y."/>
        </authorList>
    </citation>
    <scope>NUCLEOTIDE SEQUENCE [LARGE SCALE GENOMIC DNA]</scope>
    <source>
        <strain evidence="8 9">SC-9</strain>
    </source>
</reference>